<dbReference type="Gene3D" id="2.60.40.790">
    <property type="match status" value="1"/>
</dbReference>
<dbReference type="PROSITE" id="PS01031">
    <property type="entry name" value="SHSP"/>
    <property type="match status" value="1"/>
</dbReference>
<protein>
    <submittedName>
        <fullName evidence="10">Pollen-specific leucine-rich repeat extensin-like protein 1</fullName>
    </submittedName>
</protein>
<organism evidence="9 10">
    <name type="scientific">Spinacia oleracea</name>
    <name type="common">Spinach</name>
    <dbReference type="NCBI Taxonomy" id="3562"/>
    <lineage>
        <taxon>Eukaryota</taxon>
        <taxon>Viridiplantae</taxon>
        <taxon>Streptophyta</taxon>
        <taxon>Embryophyta</taxon>
        <taxon>Tracheophyta</taxon>
        <taxon>Spermatophyta</taxon>
        <taxon>Magnoliopsida</taxon>
        <taxon>eudicotyledons</taxon>
        <taxon>Gunneridae</taxon>
        <taxon>Pentapetalae</taxon>
        <taxon>Caryophyllales</taxon>
        <taxon>Chenopodiaceae</taxon>
        <taxon>Chenopodioideae</taxon>
        <taxon>Anserineae</taxon>
        <taxon>Spinacia</taxon>
    </lineage>
</organism>
<feature type="compositionally biased region" description="Low complexity" evidence="6">
    <location>
        <begin position="115"/>
        <end position="134"/>
    </location>
</feature>
<keyword evidence="2" id="KW-1003">Cell membrane</keyword>
<evidence type="ECO:0000256" key="3">
    <source>
        <dbReference type="ARBA" id="ARBA00022821"/>
    </source>
</evidence>
<dbReference type="PANTHER" id="PTHR43670:SF73">
    <property type="entry name" value="INACTIVE PROTEIN RESTRICTED TEV MOVEMENT 2-LIKE"/>
    <property type="match status" value="1"/>
</dbReference>
<keyword evidence="7" id="KW-1133">Transmembrane helix</keyword>
<dbReference type="GO" id="GO:0034605">
    <property type="term" value="P:cellular response to heat"/>
    <property type="evidence" value="ECO:0000318"/>
    <property type="project" value="GO_Central"/>
</dbReference>
<evidence type="ECO:0000313" key="10">
    <source>
        <dbReference type="RefSeq" id="XP_021836886.2"/>
    </source>
</evidence>
<dbReference type="PANTHER" id="PTHR43670">
    <property type="entry name" value="HEAT SHOCK PROTEIN 26"/>
    <property type="match status" value="1"/>
</dbReference>
<dbReference type="SUPFAM" id="SSF49764">
    <property type="entry name" value="HSP20-like chaperones"/>
    <property type="match status" value="1"/>
</dbReference>
<reference evidence="9" key="1">
    <citation type="journal article" date="2021" name="Nat. Commun.">
        <title>Genomic analyses provide insights into spinach domestication and the genetic basis of agronomic traits.</title>
        <authorList>
            <person name="Cai X."/>
            <person name="Sun X."/>
            <person name="Xu C."/>
            <person name="Sun H."/>
            <person name="Wang X."/>
            <person name="Ge C."/>
            <person name="Zhang Z."/>
            <person name="Wang Q."/>
            <person name="Fei Z."/>
            <person name="Jiao C."/>
            <person name="Wang Q."/>
        </authorList>
    </citation>
    <scope>NUCLEOTIDE SEQUENCE [LARGE SCALE GENOMIC DNA]</scope>
    <source>
        <strain evidence="9">cv. Varoflay</strain>
    </source>
</reference>
<dbReference type="InterPro" id="IPR008978">
    <property type="entry name" value="HSP20-like_chaperone"/>
</dbReference>
<evidence type="ECO:0000256" key="2">
    <source>
        <dbReference type="ARBA" id="ARBA00022475"/>
    </source>
</evidence>
<evidence type="ECO:0000256" key="4">
    <source>
        <dbReference type="PROSITE-ProRule" id="PRU00285"/>
    </source>
</evidence>
<dbReference type="Pfam" id="PF00011">
    <property type="entry name" value="HSP20"/>
    <property type="match status" value="1"/>
</dbReference>
<keyword evidence="9" id="KW-1185">Reference proteome</keyword>
<comment type="subcellular location">
    <subcellularLocation>
        <location evidence="1">Cell membrane</location>
        <topology evidence="1">Single-pass membrane protein</topology>
    </subcellularLocation>
</comment>
<dbReference type="InterPro" id="IPR002068">
    <property type="entry name" value="A-crystallin/Hsp20_dom"/>
</dbReference>
<dbReference type="CDD" id="cd06464">
    <property type="entry name" value="ACD_sHsps-like"/>
    <property type="match status" value="1"/>
</dbReference>
<evidence type="ECO:0000256" key="6">
    <source>
        <dbReference type="SAM" id="MobiDB-lite"/>
    </source>
</evidence>
<dbReference type="GeneID" id="110776643"/>
<dbReference type="RefSeq" id="XP_021836886.2">
    <property type="nucleotide sequence ID" value="XM_021981194.2"/>
</dbReference>
<dbReference type="AlphaFoldDB" id="A0A9R0HU35"/>
<reference evidence="10" key="2">
    <citation type="submission" date="2025-08" db="UniProtKB">
        <authorList>
            <consortium name="RefSeq"/>
        </authorList>
    </citation>
    <scope>IDENTIFICATION</scope>
    <source>
        <tissue evidence="10">Leaf</tissue>
    </source>
</reference>
<name>A0A9R0HU35_SPIOL</name>
<accession>A0A9R0HU35</accession>
<sequence length="296" mass="33274">MMANVVNPSRVYEDYDPPSDLVPEERCDTILIYLPGYKKEQLRVQLTTSRILKISGERQIGDNKWRRFNKEFRVPANCDTKDITAKFEGGILYIRQPKLITPAGPPEQPADKVKSASAASASEALKPPSSQQAPGLPPPPPPQQAPGLPPPPPPPPPHQHAPRNMPQPQQQLRASDLPQPQPQPQPQAPLLQPQLQKHAPQKGSEEEKMKRTVKEEDTISKEKRGNFPKKDEQGKDQCGLSHKPKQMVGTRARGFYRELRMPENLKRLVVSVILVLSIGLYTTYMFKSFARDDNEL</sequence>
<feature type="compositionally biased region" description="Basic and acidic residues" evidence="6">
    <location>
        <begin position="203"/>
        <end position="235"/>
    </location>
</feature>
<keyword evidence="7" id="KW-0812">Transmembrane</keyword>
<evidence type="ECO:0000256" key="1">
    <source>
        <dbReference type="ARBA" id="ARBA00004162"/>
    </source>
</evidence>
<evidence type="ECO:0000259" key="8">
    <source>
        <dbReference type="PROSITE" id="PS01031"/>
    </source>
</evidence>
<dbReference type="Proteomes" id="UP000813463">
    <property type="component" value="Chromosome 5"/>
</dbReference>
<feature type="domain" description="SHSP" evidence="8">
    <location>
        <begin position="10"/>
        <end position="116"/>
    </location>
</feature>
<evidence type="ECO:0000313" key="9">
    <source>
        <dbReference type="Proteomes" id="UP000813463"/>
    </source>
</evidence>
<dbReference type="KEGG" id="soe:110776643"/>
<evidence type="ECO:0000256" key="7">
    <source>
        <dbReference type="SAM" id="Phobius"/>
    </source>
</evidence>
<feature type="compositionally biased region" description="Pro residues" evidence="6">
    <location>
        <begin position="135"/>
        <end position="159"/>
    </location>
</feature>
<evidence type="ECO:0000256" key="5">
    <source>
        <dbReference type="RuleBase" id="RU003616"/>
    </source>
</evidence>
<proteinExistence type="inferred from homology"/>
<dbReference type="GO" id="GO:0005886">
    <property type="term" value="C:plasma membrane"/>
    <property type="evidence" value="ECO:0007669"/>
    <property type="project" value="UniProtKB-SubCell"/>
</dbReference>
<dbReference type="GO" id="GO:0006952">
    <property type="term" value="P:defense response"/>
    <property type="evidence" value="ECO:0007669"/>
    <property type="project" value="UniProtKB-KW"/>
</dbReference>
<keyword evidence="7" id="KW-0472">Membrane</keyword>
<feature type="transmembrane region" description="Helical" evidence="7">
    <location>
        <begin position="268"/>
        <end position="286"/>
    </location>
</feature>
<feature type="region of interest" description="Disordered" evidence="6">
    <location>
        <begin position="99"/>
        <end position="242"/>
    </location>
</feature>
<keyword evidence="3" id="KW-0611">Plant defense</keyword>
<comment type="similarity">
    <text evidence="4 5">Belongs to the small heat shock protein (HSP20) family.</text>
</comment>
<gene>
    <name evidence="10" type="primary">LOC110776643</name>
</gene>